<keyword evidence="1" id="KW-0812">Transmembrane</keyword>
<dbReference type="EMBL" id="LR214945">
    <property type="protein sequence ID" value="VEU57417.1"/>
    <property type="molecule type" value="Genomic_DNA"/>
</dbReference>
<feature type="transmembrane region" description="Helical" evidence="1">
    <location>
        <begin position="119"/>
        <end position="140"/>
    </location>
</feature>
<organism evidence="2 3">
    <name type="scientific">Mycoplasmoides pneumoniae</name>
    <name type="common">Mycoplasma pneumoniae</name>
    <dbReference type="NCBI Taxonomy" id="2104"/>
    <lineage>
        <taxon>Bacteria</taxon>
        <taxon>Bacillati</taxon>
        <taxon>Mycoplasmatota</taxon>
        <taxon>Mycoplasmoidales</taxon>
        <taxon>Mycoplasmoidaceae</taxon>
        <taxon>Mycoplasmoides</taxon>
    </lineage>
</organism>
<keyword evidence="1" id="KW-0472">Membrane</keyword>
<evidence type="ECO:0000313" key="2">
    <source>
        <dbReference type="EMBL" id="VEU57417.1"/>
    </source>
</evidence>
<evidence type="ECO:0000256" key="1">
    <source>
        <dbReference type="SAM" id="Phobius"/>
    </source>
</evidence>
<evidence type="ECO:0000313" key="3">
    <source>
        <dbReference type="Proteomes" id="UP000289557"/>
    </source>
</evidence>
<accession>A0AB38W842</accession>
<gene>
    <name evidence="2" type="ORF">NCTC10119_00695</name>
</gene>
<dbReference type="AlphaFoldDB" id="A0AB38W842"/>
<dbReference type="Proteomes" id="UP000289557">
    <property type="component" value="Chromosome"/>
</dbReference>
<proteinExistence type="predicted"/>
<keyword evidence="1" id="KW-1133">Transmembrane helix</keyword>
<reference evidence="2 3" key="1">
    <citation type="submission" date="2019-01" db="EMBL/GenBank/DDBJ databases">
        <authorList>
            <consortium name="Pathogen Informatics"/>
        </authorList>
    </citation>
    <scope>NUCLEOTIDE SEQUENCE [LARGE SCALE GENOMIC DNA]</scope>
    <source>
        <strain evidence="2 3">NCTC10119</strain>
    </source>
</reference>
<protein>
    <submittedName>
        <fullName evidence="2">Uncharacterized protein</fullName>
    </submittedName>
</protein>
<sequence>MFFSFSLTNSELVSVSCGIKMAHNNHFFSFWNCWQILSWPNNKLLIPMLPIQQRISKTVKMGVNIWATRTWILTFVVVSPSLFEFPDSRKKEKFLWKEWLIAKKAVAIAQKTNSAQSTMFVIVNLLIKFLLLVNMLKLAWSVKIVCIKNLFGHVGQILK</sequence>
<name>A0AB38W842_MYCPM</name>